<keyword evidence="3" id="KW-1185">Reference proteome</keyword>
<evidence type="ECO:0000313" key="3">
    <source>
        <dbReference type="Proteomes" id="UP000050741"/>
    </source>
</evidence>
<feature type="coiled-coil region" evidence="1">
    <location>
        <begin position="143"/>
        <end position="191"/>
    </location>
</feature>
<proteinExistence type="predicted"/>
<dbReference type="Proteomes" id="UP000050741">
    <property type="component" value="Unassembled WGS sequence"/>
</dbReference>
<accession>A0A183BZ99</accession>
<evidence type="ECO:0000313" key="4">
    <source>
        <dbReference type="WBParaSite" id="GPLIN_000594000"/>
    </source>
</evidence>
<feature type="region of interest" description="Disordered" evidence="2">
    <location>
        <begin position="478"/>
        <end position="499"/>
    </location>
</feature>
<reference evidence="4" key="2">
    <citation type="submission" date="2016-06" db="UniProtKB">
        <authorList>
            <consortium name="WormBaseParasite"/>
        </authorList>
    </citation>
    <scope>IDENTIFICATION</scope>
</reference>
<keyword evidence="1" id="KW-0175">Coiled coil</keyword>
<organism evidence="3 4">
    <name type="scientific">Globodera pallida</name>
    <name type="common">Potato cyst nematode worm</name>
    <name type="synonym">Heterodera pallida</name>
    <dbReference type="NCBI Taxonomy" id="36090"/>
    <lineage>
        <taxon>Eukaryota</taxon>
        <taxon>Metazoa</taxon>
        <taxon>Ecdysozoa</taxon>
        <taxon>Nematoda</taxon>
        <taxon>Chromadorea</taxon>
        <taxon>Rhabditida</taxon>
        <taxon>Tylenchina</taxon>
        <taxon>Tylenchomorpha</taxon>
        <taxon>Tylenchoidea</taxon>
        <taxon>Heteroderidae</taxon>
        <taxon>Heteroderinae</taxon>
        <taxon>Globodera</taxon>
    </lineage>
</organism>
<protein>
    <submittedName>
        <fullName evidence="4">Uncharacterized protein</fullName>
    </submittedName>
</protein>
<dbReference type="WBParaSite" id="GPLIN_000594000">
    <property type="protein sequence ID" value="GPLIN_000594000"/>
    <property type="gene ID" value="GPLIN_000594000"/>
</dbReference>
<sequence length="538" mass="61906">MYTFQTFFKIICALIFIKTVLIADAVKVGKLGSQRRPDRGGTKKNLEKMGNQISDHLKSYKSAQDNILKAKNAWEKEYNDKINKQKAEITKALDDIKAAMKYDNRERANQTDLVMDEISKKRVEAANNLASESAKRDAATEVQKKAEVTLNEAKAALEKADAVFKEADAALKEAEERCRRANDALQKEKALEMDVSDHFEKIRTAQAQIETNEHELKQKMGLQTALESHITSATEHIANLYETKRKHLLFQEIEELVSDTNLSKYKINIDAVTFRPLVDVWDKIRYIGIKHFGLDEAQILLESKNCQNEAAIKKFINTLARLRKWRHENDEQQGLLLAEHAGKPNGLLTYVVGARCLYDEIYKRIVPKERQALDNMLQDEIRAAEGISNYEIVGQKLDERVKKQVDELIQEHNIHEHWLMYESSPQPLMKLEQGESSGIANAEPNLEEISQTLMIEPQQQQNDDEEQLDQSGKMKKRFLKKQHNNESEQFNSRQAIPKQLERRNTLSKLLEIPFSQEDAVNQLPQLDLNDEENSKKEI</sequence>
<evidence type="ECO:0000256" key="1">
    <source>
        <dbReference type="SAM" id="Coils"/>
    </source>
</evidence>
<dbReference type="AlphaFoldDB" id="A0A183BZ99"/>
<evidence type="ECO:0000256" key="2">
    <source>
        <dbReference type="SAM" id="MobiDB-lite"/>
    </source>
</evidence>
<name>A0A183BZ99_GLOPA</name>
<dbReference type="SMR" id="A0A183BZ99"/>
<feature type="region of interest" description="Disordered" evidence="2">
    <location>
        <begin position="512"/>
        <end position="538"/>
    </location>
</feature>
<reference evidence="3" key="1">
    <citation type="submission" date="2014-05" db="EMBL/GenBank/DDBJ databases">
        <title>The genome and life-stage specific transcriptomes of Globodera pallida elucidate key aspects of plant parasitism by a cyst nematode.</title>
        <authorList>
            <person name="Cotton J.A."/>
            <person name="Lilley C.J."/>
            <person name="Jones L.M."/>
            <person name="Kikuchi T."/>
            <person name="Reid A.J."/>
            <person name="Thorpe P."/>
            <person name="Tsai I.J."/>
            <person name="Beasley H."/>
            <person name="Blok V."/>
            <person name="Cock P.J.A."/>
            <person name="Van den Akker S.E."/>
            <person name="Holroyd N."/>
            <person name="Hunt M."/>
            <person name="Mantelin S."/>
            <person name="Naghra H."/>
            <person name="Pain A."/>
            <person name="Palomares-Rius J.E."/>
            <person name="Zarowiecki M."/>
            <person name="Berriman M."/>
            <person name="Jones J.T."/>
            <person name="Urwin P.E."/>
        </authorList>
    </citation>
    <scope>NUCLEOTIDE SEQUENCE [LARGE SCALE GENOMIC DNA]</scope>
    <source>
        <strain evidence="3">Lindley</strain>
    </source>
</reference>